<organism evidence="3 4">
    <name type="scientific">Chimaeribacter coloradensis</name>
    <dbReference type="NCBI Taxonomy" id="2060068"/>
    <lineage>
        <taxon>Bacteria</taxon>
        <taxon>Pseudomonadati</taxon>
        <taxon>Pseudomonadota</taxon>
        <taxon>Gammaproteobacteria</taxon>
        <taxon>Enterobacterales</taxon>
        <taxon>Yersiniaceae</taxon>
        <taxon>Chimaeribacter</taxon>
    </lineage>
</organism>
<dbReference type="GO" id="GO:0005829">
    <property type="term" value="C:cytosol"/>
    <property type="evidence" value="ECO:0007669"/>
    <property type="project" value="TreeGrafter"/>
</dbReference>
<keyword evidence="2" id="KW-0119">Carbohydrate metabolism</keyword>
<evidence type="ECO:0000256" key="2">
    <source>
        <dbReference type="ARBA" id="ARBA00022526"/>
    </source>
</evidence>
<dbReference type="InterPro" id="IPR019405">
    <property type="entry name" value="Lactonase_7-beta_prop"/>
</dbReference>
<comment type="similarity">
    <text evidence="1">Belongs to the cycloisomerase 2 family.</text>
</comment>
<dbReference type="AlphaFoldDB" id="A0A2N5E9L3"/>
<keyword evidence="2" id="KW-0313">Glucose metabolism</keyword>
<dbReference type="Proteomes" id="UP000234503">
    <property type="component" value="Unassembled WGS sequence"/>
</dbReference>
<evidence type="ECO:0000313" key="4">
    <source>
        <dbReference type="Proteomes" id="UP000234503"/>
    </source>
</evidence>
<sequence>MVSAPLCADAARYAYVGTYNPNGEGVYRFAVNPEDGSLSARTLVSGVSNPAQLVANAAGTLLFVGSEVADFNGGQQGGLSAYRINPQDGSLTLLNQVTSAGQGPVWLSLTPDEKFLLVANYVSGSVAAFPVAADGKLGAAVSVQQQQGEPGAARPAAAVEGSFAISDHNGPHAHMIESDPSGRFAFSTDLGLDRIYQWRRDPATGALTPNDPPFIPAASPGAGPRHLVFHPTGDTLFVIAEEASVVTSYRLNRETGTLTPLHSLSSLPPEYQGTSFAAGLVLGRDGKNLYVANRLHNSIGQIAVTPEGGMRWVGEVWTRGDYPRSLTLDPAGKTIYVMNQRSDNITRFRVDPTHGTLTFTGDYTPVGSPSQLIMVP</sequence>
<accession>A0A2N5E9L3</accession>
<dbReference type="InterPro" id="IPR050282">
    <property type="entry name" value="Cycloisomerase_2"/>
</dbReference>
<dbReference type="Gene3D" id="2.130.10.10">
    <property type="entry name" value="YVTN repeat-like/Quinoprotein amine dehydrogenase"/>
    <property type="match status" value="1"/>
</dbReference>
<dbReference type="InterPro" id="IPR015943">
    <property type="entry name" value="WD40/YVTN_repeat-like_dom_sf"/>
</dbReference>
<evidence type="ECO:0000313" key="3">
    <source>
        <dbReference type="EMBL" id="PLR38603.1"/>
    </source>
</evidence>
<dbReference type="OrthoDB" id="9790815at2"/>
<dbReference type="GO" id="GO:0006006">
    <property type="term" value="P:glucose metabolic process"/>
    <property type="evidence" value="ECO:0007669"/>
    <property type="project" value="UniProtKB-KW"/>
</dbReference>
<keyword evidence="4" id="KW-1185">Reference proteome</keyword>
<gene>
    <name evidence="3" type="ORF">CYR32_04740</name>
</gene>
<dbReference type="Pfam" id="PF10282">
    <property type="entry name" value="Lactonase"/>
    <property type="match status" value="1"/>
</dbReference>
<dbReference type="SUPFAM" id="SSF51004">
    <property type="entry name" value="C-terminal (heme d1) domain of cytochrome cd1-nitrite reductase"/>
    <property type="match status" value="1"/>
</dbReference>
<evidence type="ECO:0000256" key="1">
    <source>
        <dbReference type="ARBA" id="ARBA00005564"/>
    </source>
</evidence>
<dbReference type="GO" id="GO:0017057">
    <property type="term" value="F:6-phosphogluconolactonase activity"/>
    <property type="evidence" value="ECO:0007669"/>
    <property type="project" value="TreeGrafter"/>
</dbReference>
<name>A0A2N5E9L3_9GAMM</name>
<comment type="caution">
    <text evidence="3">The sequence shown here is derived from an EMBL/GenBank/DDBJ whole genome shotgun (WGS) entry which is preliminary data.</text>
</comment>
<dbReference type="EMBL" id="PJZH01000003">
    <property type="protein sequence ID" value="PLR38603.1"/>
    <property type="molecule type" value="Genomic_DNA"/>
</dbReference>
<dbReference type="InterPro" id="IPR011048">
    <property type="entry name" value="Haem_d1_sf"/>
</dbReference>
<dbReference type="PANTHER" id="PTHR30344:SF1">
    <property type="entry name" value="6-PHOSPHOGLUCONOLACTONASE"/>
    <property type="match status" value="1"/>
</dbReference>
<protein>
    <submittedName>
        <fullName evidence="3">6-phosphogluconolactonase</fullName>
    </submittedName>
</protein>
<dbReference type="RefSeq" id="WP_101823533.1">
    <property type="nucleotide sequence ID" value="NZ_PJZH01000003.1"/>
</dbReference>
<proteinExistence type="inferred from homology"/>
<reference evidence="3 4" key="1">
    <citation type="submission" date="2017-12" db="EMBL/GenBank/DDBJ databases">
        <title>Characterization of six clinical isolates of Enterochimera gen. nov., a novel genus of the Yersiniaciae family and the three species Enterochimera arupensis sp. nov., Enterochimera coloradensis sp. nov, and Enterochimera californica sp. nov.</title>
        <authorList>
            <person name="Rossi A."/>
            <person name="Fisher M."/>
        </authorList>
    </citation>
    <scope>NUCLEOTIDE SEQUENCE [LARGE SCALE GENOMIC DNA]</scope>
    <source>
        <strain evidence="4">2016-Iso4</strain>
    </source>
</reference>
<dbReference type="PANTHER" id="PTHR30344">
    <property type="entry name" value="6-PHOSPHOGLUCONOLACTONASE-RELATED"/>
    <property type="match status" value="1"/>
</dbReference>